<comment type="caution">
    <text evidence="2">The sequence shown here is derived from an EMBL/GenBank/DDBJ whole genome shotgun (WGS) entry which is preliminary data.</text>
</comment>
<keyword evidence="1" id="KW-1133">Transmembrane helix</keyword>
<name>A0ABT9FHB8_9GAMM</name>
<evidence type="ECO:0000313" key="3">
    <source>
        <dbReference type="Proteomes" id="UP001177212"/>
    </source>
</evidence>
<evidence type="ECO:0000256" key="1">
    <source>
        <dbReference type="SAM" id="Phobius"/>
    </source>
</evidence>
<evidence type="ECO:0000313" key="2">
    <source>
        <dbReference type="EMBL" id="MDP2566188.1"/>
    </source>
</evidence>
<dbReference type="EMBL" id="JAUYVT010000018">
    <property type="protein sequence ID" value="MDP2566188.1"/>
    <property type="molecule type" value="Genomic_DNA"/>
</dbReference>
<dbReference type="RefSeq" id="WP_305472854.1">
    <property type="nucleotide sequence ID" value="NZ_JAUYVT010000018.1"/>
</dbReference>
<protein>
    <recommendedName>
        <fullName evidence="4">J domain-containing protein</fullName>
    </recommendedName>
</protein>
<feature type="transmembrane region" description="Helical" evidence="1">
    <location>
        <begin position="358"/>
        <end position="378"/>
    </location>
</feature>
<organism evidence="2 3">
    <name type="scientific">Pseudoalteromonas marina</name>
    <dbReference type="NCBI Taxonomy" id="267375"/>
    <lineage>
        <taxon>Bacteria</taxon>
        <taxon>Pseudomonadati</taxon>
        <taxon>Pseudomonadota</taxon>
        <taxon>Gammaproteobacteria</taxon>
        <taxon>Alteromonadales</taxon>
        <taxon>Pseudoalteromonadaceae</taxon>
        <taxon>Pseudoalteromonas</taxon>
    </lineage>
</organism>
<keyword evidence="1" id="KW-0812">Transmembrane</keyword>
<accession>A0ABT9FHB8</accession>
<keyword evidence="3" id="KW-1185">Reference proteome</keyword>
<gene>
    <name evidence="2" type="ORF">Q8W34_16190</name>
</gene>
<dbReference type="Proteomes" id="UP001177212">
    <property type="component" value="Unassembled WGS sequence"/>
</dbReference>
<proteinExistence type="predicted"/>
<sequence>MIDWELLQIEPTSDIGLIKKAYAARVKVIRPDEKATEFSALHNAYKSAIKHAKNAMDQEIETSEDQTFFSKQDEQAHFSGEKTPFFNKNEYLADQQGAGKSYTNCHQHHEVFIENSFHNLINKNEQNVLEETTTPDLSDNQQITIENLDDILQICDDILSEDDEHVQFQRWNQFSQKQTLLNKKTHFKVSIYLINAFYSLIKAVGDGKPHAKYSTVGLGTQSIILLNNTFLWQEEQETLKEYVNSNALDSILEYIDNETPNHKPLSAVQGGISALNRYSKDEIAMYEAAKSSFFTLKALFMMWCFVLLVTFCASLFTTLNGLLFRPSNFQNFMLVLSQFILCFKLYQNSKLAFNCVWLIAVIALLLFPFGTIWGTFAIRKLRKARHYFKFANNPPITK</sequence>
<evidence type="ECO:0008006" key="4">
    <source>
        <dbReference type="Google" id="ProtNLM"/>
    </source>
</evidence>
<keyword evidence="1" id="KW-0472">Membrane</keyword>
<feature type="transmembrane region" description="Helical" evidence="1">
    <location>
        <begin position="300"/>
        <end position="322"/>
    </location>
</feature>
<reference evidence="2" key="1">
    <citation type="submission" date="2023-07" db="EMBL/GenBank/DDBJ databases">
        <title>Genome content predicts the carbon catabolic preferences of heterotrophic bacteria.</title>
        <authorList>
            <person name="Gralka M."/>
        </authorList>
    </citation>
    <scope>NUCLEOTIDE SEQUENCE</scope>
    <source>
        <strain evidence="2">4G09</strain>
    </source>
</reference>